<evidence type="ECO:0000313" key="2">
    <source>
        <dbReference type="EMBL" id="MBR0670560.1"/>
    </source>
</evidence>
<dbReference type="AlphaFoldDB" id="A0A9X9WTT1"/>
<organism evidence="2 3">
    <name type="scientific">Neoroseomonas soli</name>
    <dbReference type="NCBI Taxonomy" id="1081025"/>
    <lineage>
        <taxon>Bacteria</taxon>
        <taxon>Pseudomonadati</taxon>
        <taxon>Pseudomonadota</taxon>
        <taxon>Alphaproteobacteria</taxon>
        <taxon>Acetobacterales</taxon>
        <taxon>Acetobacteraceae</taxon>
        <taxon>Neoroseomonas</taxon>
    </lineage>
</organism>
<protein>
    <recommendedName>
        <fullName evidence="4">RepB-like DNA primase domain-containing protein</fullName>
    </recommendedName>
</protein>
<gene>
    <name evidence="2" type="ORF">GXW76_05205</name>
</gene>
<keyword evidence="3" id="KW-1185">Reference proteome</keyword>
<name>A0A9X9WTT1_9PROT</name>
<sequence>MLDDETGFKRPNYRDTSQDGPDGYVSRRRYRLTFGHFMQTAPWTDRRLLAWPDLVTLLTTHEVGSKEGACFTPAVFRGARRHKSDAEQIDLAVLDSDSGVPLDEIRSAIAARGWQAITASTHSHLTTTTSCKRSNWDRYRAQHGADAAGYLVQDKGYLPAVAAGAAVVCEVGDDVTFRHQPCPKFRIVLPLARPWRAADHGSQKLANEAWRERVEAVAAALRLRHDQSCTDTSRLFYLPRRPADGLPPEIAILEGAPCDIFSLPTVTRAARTERPRKRKASPLDPPEVTDAMTGEVFDLSLWERSHARRFEIVTALRARRPDVLLGRVVERKHHLRCVNAATHTSATDDFATIAINASESESGRFVLHCMHNHCAEHDHLAFLKQMIEQGWLSVSDLINPDFLVGGKPPPPTIQYTPGKLHEIVDQAEQALITANLGLYQRGTFIVRVGTVRTSPAATGEGERRRIIHQGDRAIVEAMTEAANWEKFDRRSEAWVSIDAPISVANTYLQRIGRWDLRVLTGLLNAPTLRADGSILSAPGYDEATGLLLEVAAGRYPSIPAQPTWTQARAALDVLITLIAEFPFVGPVDRSVAVSAVLTGVVRRSLRTAPLHGFDAPVAGSGKSKLVDIATLTASGQLAAVIAQGRTEEELEKRLAAQLLAGEAGVAIDNCEGPLGGDFLCQMLTQTTVRMRILGRSEVPELPTTALVTATGNNLTLMGDMTRRAILCRLDPQCERPELRRFASDPITTLRAERSRYLVAALTVLRAFHVAGRPRQADPLGSFEDWSDWVRGALIWLGEADPVVSMETIRAEDPKLEAITAVMTQWWSALGDRRVAVRAVIDAATAQRTLMGSIHSKQEFVQPDFREALLAVAGEGGAVNSRRLGRWLAANEGRIVGRWRFERGGEIGGAATWTLREIREVGREAA</sequence>
<dbReference type="Proteomes" id="UP001138751">
    <property type="component" value="Unassembled WGS sequence"/>
</dbReference>
<evidence type="ECO:0000313" key="3">
    <source>
        <dbReference type="Proteomes" id="UP001138751"/>
    </source>
</evidence>
<reference evidence="2" key="2">
    <citation type="journal article" date="2021" name="Syst. Appl. Microbiol.">
        <title>Roseomonas hellenica sp. nov., isolated from roots of wild-growing Alkanna tinctoria.</title>
        <authorList>
            <person name="Rat A."/>
            <person name="Naranjo H.D."/>
            <person name="Lebbe L."/>
            <person name="Cnockaert M."/>
            <person name="Krigas N."/>
            <person name="Grigoriadou K."/>
            <person name="Maloupa E."/>
            <person name="Willems A."/>
        </authorList>
    </citation>
    <scope>NUCLEOTIDE SEQUENCE</scope>
    <source>
        <strain evidence="2">LMG 31231</strain>
    </source>
</reference>
<comment type="caution">
    <text evidence="2">The sequence shown here is derived from an EMBL/GenBank/DDBJ whole genome shotgun (WGS) entry which is preliminary data.</text>
</comment>
<dbReference type="RefSeq" id="WP_211860933.1">
    <property type="nucleotide sequence ID" value="NZ_JAAEDM010000008.1"/>
</dbReference>
<feature type="region of interest" description="Disordered" evidence="1">
    <location>
        <begin position="1"/>
        <end position="22"/>
    </location>
</feature>
<reference evidence="2" key="1">
    <citation type="submission" date="2020-01" db="EMBL/GenBank/DDBJ databases">
        <authorList>
            <person name="Rat A."/>
        </authorList>
    </citation>
    <scope>NUCLEOTIDE SEQUENCE</scope>
    <source>
        <strain evidence="2">LMG 31231</strain>
    </source>
</reference>
<evidence type="ECO:0000256" key="1">
    <source>
        <dbReference type="SAM" id="MobiDB-lite"/>
    </source>
</evidence>
<feature type="compositionally biased region" description="Basic and acidic residues" evidence="1">
    <location>
        <begin position="1"/>
        <end position="17"/>
    </location>
</feature>
<dbReference type="EMBL" id="JAAEDM010000008">
    <property type="protein sequence ID" value="MBR0670560.1"/>
    <property type="molecule type" value="Genomic_DNA"/>
</dbReference>
<accession>A0A9X9WTT1</accession>
<proteinExistence type="predicted"/>
<evidence type="ECO:0008006" key="4">
    <source>
        <dbReference type="Google" id="ProtNLM"/>
    </source>
</evidence>